<feature type="domain" description="HNH nuclease" evidence="1">
    <location>
        <begin position="72"/>
        <end position="114"/>
    </location>
</feature>
<keyword evidence="2" id="KW-0255">Endonuclease</keyword>
<accession>A0AB38Z347</accession>
<keyword evidence="2" id="KW-0378">Hydrolase</keyword>
<reference evidence="2" key="1">
    <citation type="submission" date="2023-08" db="EMBL/GenBank/DDBJ databases">
        <authorList>
            <person name="Rotman E.R."/>
            <person name="Mimee M."/>
        </authorList>
    </citation>
    <scope>NUCLEOTIDE SEQUENCE</scope>
</reference>
<dbReference type="InterPro" id="IPR044925">
    <property type="entry name" value="His-Me_finger_sf"/>
</dbReference>
<dbReference type="Gene3D" id="1.20.5.2050">
    <property type="match status" value="1"/>
</dbReference>
<evidence type="ECO:0000313" key="2">
    <source>
        <dbReference type="EMBL" id="WNV45513.1"/>
    </source>
</evidence>
<evidence type="ECO:0000259" key="1">
    <source>
        <dbReference type="Pfam" id="PF13392"/>
    </source>
</evidence>
<dbReference type="GO" id="GO:0004519">
    <property type="term" value="F:endonuclease activity"/>
    <property type="evidence" value="ECO:0007669"/>
    <property type="project" value="UniProtKB-KW"/>
</dbReference>
<organism evidence="2">
    <name type="scientific">Klebsiella phage vB_KpnM_Iguana_ER37</name>
    <dbReference type="NCBI Taxonomy" id="3076781"/>
    <lineage>
        <taxon>Viruses</taxon>
        <taxon>Duplodnaviria</taxon>
        <taxon>Heunggongvirae</taxon>
        <taxon>Uroviricota</taxon>
        <taxon>Caudoviricetes</taxon>
    </lineage>
</organism>
<dbReference type="InterPro" id="IPR016177">
    <property type="entry name" value="DNA-bd_dom_sf"/>
</dbReference>
<name>A0AB38Z347_9CAUD</name>
<protein>
    <submittedName>
        <fullName evidence="2">HNH endonuclease</fullName>
    </submittedName>
</protein>
<dbReference type="EMBL" id="OR472445">
    <property type="protein sequence ID" value="WNV45513.1"/>
    <property type="molecule type" value="Genomic_DNA"/>
</dbReference>
<dbReference type="Gene3D" id="3.90.75.20">
    <property type="match status" value="1"/>
</dbReference>
<keyword evidence="2" id="KW-0540">Nuclease</keyword>
<dbReference type="InterPro" id="IPR003615">
    <property type="entry name" value="HNH_nuc"/>
</dbReference>
<gene>
    <name evidence="2" type="ORF">FVZTVLPZ_CDS0016</name>
</gene>
<proteinExistence type="predicted"/>
<dbReference type="SUPFAM" id="SSF54171">
    <property type="entry name" value="DNA-binding domain"/>
    <property type="match status" value="1"/>
</dbReference>
<dbReference type="SUPFAM" id="SSF54060">
    <property type="entry name" value="His-Me finger endonucleases"/>
    <property type="match status" value="1"/>
</dbReference>
<sequence length="180" mass="21046">MDIRGQIRTKILTQDFLREVFTYDFENGGLIWKRKADDCQENRRWNTRYAGKHAGSPNNQGYLHVKLGGRKYKLHRLVFLYMHGYLPKIVDHKDNDLQNNRIENLRAADHQKNNYNCRISSANTSGIKGVSWHKQHKKWYATIRVNGKAVFLGIFDKKSDAEERVKAAREELHGEFSNNG</sequence>
<dbReference type="Pfam" id="PF13392">
    <property type="entry name" value="HNH_3"/>
    <property type="match status" value="1"/>
</dbReference>
<dbReference type="GO" id="GO:0003677">
    <property type="term" value="F:DNA binding"/>
    <property type="evidence" value="ECO:0007669"/>
    <property type="project" value="InterPro"/>
</dbReference>